<dbReference type="OrthoDB" id="9774475at2"/>
<dbReference type="AlphaFoldDB" id="A0A7W1XDC9"/>
<organism evidence="2 3">
    <name type="scientific">Thermoactinomyces daqus</name>
    <dbReference type="NCBI Taxonomy" id="1329516"/>
    <lineage>
        <taxon>Bacteria</taxon>
        <taxon>Bacillati</taxon>
        <taxon>Bacillota</taxon>
        <taxon>Bacilli</taxon>
        <taxon>Bacillales</taxon>
        <taxon>Thermoactinomycetaceae</taxon>
        <taxon>Thermoactinomyces</taxon>
    </lineage>
</organism>
<dbReference type="PANTHER" id="PTHR43196:SF2">
    <property type="entry name" value="PHOSPHOADENOSINE PHOSPHOSULFATE REDUCTASE"/>
    <property type="match status" value="1"/>
</dbReference>
<dbReference type="InterPro" id="IPR050128">
    <property type="entry name" value="Sulfate_adenylyltrnsfr_sub2"/>
</dbReference>
<dbReference type="CDD" id="cd23947">
    <property type="entry name" value="PAPS_reductase-like_YbdN"/>
    <property type="match status" value="1"/>
</dbReference>
<evidence type="ECO:0000259" key="1">
    <source>
        <dbReference type="Pfam" id="PF01507"/>
    </source>
</evidence>
<dbReference type="InterPro" id="IPR002500">
    <property type="entry name" value="PAPS_reduct_dom"/>
</dbReference>
<accession>A0A7W1XDC9</accession>
<protein>
    <submittedName>
        <fullName evidence="2">DNA phosphorothioation system sulfurtransferase DndC</fullName>
    </submittedName>
</protein>
<dbReference type="GO" id="GO:0016740">
    <property type="term" value="F:transferase activity"/>
    <property type="evidence" value="ECO:0007669"/>
    <property type="project" value="UniProtKB-KW"/>
</dbReference>
<feature type="domain" description="Phosphoadenosine phosphosulphate reductase" evidence="1">
    <location>
        <begin position="33"/>
        <end position="259"/>
    </location>
</feature>
<keyword evidence="2" id="KW-0808">Transferase</keyword>
<dbReference type="EMBL" id="JACEIP010000042">
    <property type="protein sequence ID" value="MBA4544494.1"/>
    <property type="molecule type" value="Genomic_DNA"/>
</dbReference>
<dbReference type="RefSeq" id="WP_033101638.1">
    <property type="nucleotide sequence ID" value="NZ_JACEIP010000042.1"/>
</dbReference>
<dbReference type="Gene3D" id="3.40.50.620">
    <property type="entry name" value="HUPs"/>
    <property type="match status" value="1"/>
</dbReference>
<reference evidence="2 3" key="1">
    <citation type="submission" date="2020-07" db="EMBL/GenBank/DDBJ databases">
        <authorList>
            <person name="Feng H."/>
        </authorList>
    </citation>
    <scope>NUCLEOTIDE SEQUENCE [LARGE SCALE GENOMIC DNA]</scope>
    <source>
        <strain evidence="3">s-11</strain>
    </source>
</reference>
<gene>
    <name evidence="2" type="primary">dndC</name>
    <name evidence="2" type="ORF">H1164_16800</name>
</gene>
<dbReference type="NCBIfam" id="TIGR03183">
    <property type="entry name" value="DNA_S_dndC"/>
    <property type="match status" value="1"/>
</dbReference>
<evidence type="ECO:0000313" key="2">
    <source>
        <dbReference type="EMBL" id="MBA4544494.1"/>
    </source>
</evidence>
<name>A0A7W1XDC9_9BACL</name>
<dbReference type="Pfam" id="PF01507">
    <property type="entry name" value="PAPS_reduct"/>
    <property type="match status" value="1"/>
</dbReference>
<dbReference type="PANTHER" id="PTHR43196">
    <property type="entry name" value="SULFATE ADENYLYLTRANSFERASE SUBUNIT 2"/>
    <property type="match status" value="1"/>
</dbReference>
<dbReference type="SUPFAM" id="SSF52402">
    <property type="entry name" value="Adenine nucleotide alpha hydrolases-like"/>
    <property type="match status" value="1"/>
</dbReference>
<evidence type="ECO:0000313" key="3">
    <source>
        <dbReference type="Proteomes" id="UP000530514"/>
    </source>
</evidence>
<dbReference type="InterPro" id="IPR014729">
    <property type="entry name" value="Rossmann-like_a/b/a_fold"/>
</dbReference>
<proteinExistence type="predicted"/>
<comment type="caution">
    <text evidence="2">The sequence shown here is derived from an EMBL/GenBank/DDBJ whole genome shotgun (WGS) entry which is preliminary data.</text>
</comment>
<dbReference type="InterPro" id="IPR017598">
    <property type="entry name" value="SulphurTrfase_DndC"/>
</dbReference>
<sequence>MKIVISIFADNKKVVRAKETIKEVYLADKRPWVVGFSGGKDSSVVVQLTLQALSELEPEQRRKPVYVISSDTLVETPLIIQQIDTALNRIQTEADRVGLPVKVQKVRPALQDTFWVSLIGKGYPTPRQKFRWCTDRMKIKPANRFILDKVSEHGEVVMVLGVRVDESKSRAESIRSHQIEGSHLMKHSTLPNAYTFAPIKDWSTDDVWEFLLDNAEWEEDNRKLLQLYQDSDGECPLVIDADSKKVSCGNSRFGCWTCTVVNEDKALSGFINNGVEWLKPLLEFRNHLVEIREDRRKRQKQRKDGRRYLTTNLEGIDQTKAVRISDSELDEWLERNRIDLRTVEDLHLIVEVPVEGELFPVEKTLGLGPFTLKTRQELLNQLLATQERICNQYGVEVELISGEEIEEIRRIWQKEKSPSA</sequence>
<keyword evidence="3" id="KW-1185">Reference proteome</keyword>
<dbReference type="Proteomes" id="UP000530514">
    <property type="component" value="Unassembled WGS sequence"/>
</dbReference>